<name>A0A919KFD5_9ACTN</name>
<feature type="compositionally biased region" description="Basic and acidic residues" evidence="1">
    <location>
        <begin position="15"/>
        <end position="25"/>
    </location>
</feature>
<proteinExistence type="predicted"/>
<dbReference type="AlphaFoldDB" id="A0A919KFD5"/>
<reference evidence="3" key="1">
    <citation type="journal article" date="2019" name="Int. J. Syst. Evol. Microbiol.">
        <title>The Global Catalogue of Microorganisms (GCM) 10K type strain sequencing project: providing services to taxonomists for standard genome sequencing and annotation.</title>
        <authorList>
            <consortium name="The Broad Institute Genomics Platform"/>
            <consortium name="The Broad Institute Genome Sequencing Center for Infectious Disease"/>
            <person name="Wu L."/>
            <person name="Ma J."/>
        </authorList>
    </citation>
    <scope>NUCLEOTIDE SEQUENCE [LARGE SCALE GENOMIC DNA]</scope>
    <source>
        <strain evidence="3">JCM 4253</strain>
    </source>
</reference>
<gene>
    <name evidence="2" type="ORF">GCM10018980_64500</name>
</gene>
<feature type="compositionally biased region" description="Basic and acidic residues" evidence="1">
    <location>
        <begin position="39"/>
        <end position="49"/>
    </location>
</feature>
<organism evidence="2 3">
    <name type="scientific">Streptomyces capoamus</name>
    <dbReference type="NCBI Taxonomy" id="68183"/>
    <lineage>
        <taxon>Bacteria</taxon>
        <taxon>Bacillati</taxon>
        <taxon>Actinomycetota</taxon>
        <taxon>Actinomycetes</taxon>
        <taxon>Kitasatosporales</taxon>
        <taxon>Streptomycetaceae</taxon>
        <taxon>Streptomyces</taxon>
    </lineage>
</organism>
<evidence type="ECO:0000313" key="3">
    <source>
        <dbReference type="Proteomes" id="UP000619355"/>
    </source>
</evidence>
<sequence length="169" mass="18740">MPPPGREAWGVATGEHPERRTDRAPPRSAEPAQAPSPRHLKDNDHDLSARCRRHRGRRPRRRRRHPAAHGRHHPRRSDPRQPRAPATEAAETLDILWAHTTPEDGLEHARAGTEPGRLDLLLFHLPPESPGAPDATDRAAALVAHSSRNSPVLRLRYLPPAPAPSVSGR</sequence>
<evidence type="ECO:0000313" key="2">
    <source>
        <dbReference type="EMBL" id="GHG70079.1"/>
    </source>
</evidence>
<comment type="caution">
    <text evidence="2">The sequence shown here is derived from an EMBL/GenBank/DDBJ whole genome shotgun (WGS) entry which is preliminary data.</text>
</comment>
<feature type="compositionally biased region" description="Basic residues" evidence="1">
    <location>
        <begin position="50"/>
        <end position="75"/>
    </location>
</feature>
<evidence type="ECO:0000256" key="1">
    <source>
        <dbReference type="SAM" id="MobiDB-lite"/>
    </source>
</evidence>
<feature type="region of interest" description="Disordered" evidence="1">
    <location>
        <begin position="1"/>
        <end position="94"/>
    </location>
</feature>
<protein>
    <submittedName>
        <fullName evidence="2">Uncharacterized protein</fullName>
    </submittedName>
</protein>
<dbReference type="Proteomes" id="UP000619355">
    <property type="component" value="Unassembled WGS sequence"/>
</dbReference>
<dbReference type="EMBL" id="BNBF01000026">
    <property type="protein sequence ID" value="GHG70079.1"/>
    <property type="molecule type" value="Genomic_DNA"/>
</dbReference>
<keyword evidence="3" id="KW-1185">Reference proteome</keyword>
<accession>A0A919KFD5</accession>